<dbReference type="Proteomes" id="UP000033483">
    <property type="component" value="Unassembled WGS sequence"/>
</dbReference>
<keyword evidence="15" id="KW-1185">Reference proteome</keyword>
<dbReference type="CDD" id="cd05811">
    <property type="entry name" value="CBM20_glucoamylase"/>
    <property type="match status" value="1"/>
</dbReference>
<comment type="similarity">
    <text evidence="2 9">Belongs to the glycosyl hydrolase 15 family.</text>
</comment>
<dbReference type="FunFam" id="1.50.10.10:FF:000018">
    <property type="entry name" value="Glucoamylase"/>
    <property type="match status" value="1"/>
</dbReference>
<dbReference type="FunFam" id="2.60.40.10:FF:000552">
    <property type="entry name" value="Related to glucoamylase"/>
    <property type="match status" value="1"/>
</dbReference>
<dbReference type="InterPro" id="IPR008291">
    <property type="entry name" value="Glucoamylase_SBD"/>
</dbReference>
<dbReference type="Pfam" id="PF00723">
    <property type="entry name" value="Glyco_hydro_15"/>
    <property type="match status" value="1"/>
</dbReference>
<evidence type="ECO:0000256" key="4">
    <source>
        <dbReference type="ARBA" id="ARBA00022801"/>
    </source>
</evidence>
<evidence type="ECO:0000256" key="5">
    <source>
        <dbReference type="ARBA" id="ARBA00023180"/>
    </source>
</evidence>
<proteinExistence type="inferred from homology"/>
<dbReference type="SUPFAM" id="SSF48208">
    <property type="entry name" value="Six-hairpin glycosidases"/>
    <property type="match status" value="1"/>
</dbReference>
<dbReference type="PROSITE" id="PS51166">
    <property type="entry name" value="CBM20"/>
    <property type="match status" value="1"/>
</dbReference>
<keyword evidence="7 9" id="KW-0326">Glycosidase</keyword>
<evidence type="ECO:0000256" key="8">
    <source>
        <dbReference type="ARBA" id="ARBA00023326"/>
    </source>
</evidence>
<dbReference type="GO" id="GO:0004339">
    <property type="term" value="F:glucan 1,4-alpha-glucosidase activity"/>
    <property type="evidence" value="ECO:0007669"/>
    <property type="project" value="UniProtKB-EC"/>
</dbReference>
<dbReference type="InterPro" id="IPR011613">
    <property type="entry name" value="GH15-like"/>
</dbReference>
<evidence type="ECO:0000256" key="2">
    <source>
        <dbReference type="ARBA" id="ARBA00006188"/>
    </source>
</evidence>
<comment type="catalytic activity">
    <reaction evidence="1 9">
        <text>Hydrolysis of terminal (1-&gt;4)-linked alpha-D-glucose residues successively from non-reducing ends of the chains with release of beta-D-glucose.</text>
        <dbReference type="EC" id="3.2.1.3"/>
    </reaction>
</comment>
<evidence type="ECO:0000256" key="3">
    <source>
        <dbReference type="ARBA" id="ARBA00022729"/>
    </source>
</evidence>
<evidence type="ECO:0000256" key="10">
    <source>
        <dbReference type="PIRSR" id="PIRSR001031-1"/>
    </source>
</evidence>
<evidence type="ECO:0000313" key="15">
    <source>
        <dbReference type="Proteomes" id="UP000033483"/>
    </source>
</evidence>
<feature type="active site" description="Proton donor" evidence="10">
    <location>
        <position position="205"/>
    </location>
</feature>
<dbReference type="PANTHER" id="PTHR31616">
    <property type="entry name" value="TREHALASE"/>
    <property type="match status" value="1"/>
</dbReference>
<evidence type="ECO:0000256" key="6">
    <source>
        <dbReference type="ARBA" id="ARBA00023277"/>
    </source>
</evidence>
<reference evidence="14 15" key="1">
    <citation type="submission" date="2015-03" db="EMBL/GenBank/DDBJ databases">
        <authorList>
            <person name="Radwan O."/>
            <person name="Al-Naeli F.A."/>
            <person name="Rendon G.A."/>
            <person name="Fields C."/>
        </authorList>
    </citation>
    <scope>NUCLEOTIDE SEQUENCE [LARGE SCALE GENOMIC DNA]</scope>
    <source>
        <strain evidence="14">CR-DP1</strain>
    </source>
</reference>
<feature type="chain" id="PRO_5002482522" description="Glucoamylase" evidence="12">
    <location>
        <begin position="23"/>
        <end position="620"/>
    </location>
</feature>
<feature type="binding site" evidence="11">
    <location>
        <position position="148"/>
    </location>
    <ligand>
        <name>substrate</name>
    </ligand>
</feature>
<evidence type="ECO:0000256" key="12">
    <source>
        <dbReference type="SAM" id="SignalP"/>
    </source>
</evidence>
<keyword evidence="8 9" id="KW-0624">Polysaccharide degradation</keyword>
<dbReference type="InterPro" id="IPR012341">
    <property type="entry name" value="6hp_glycosidase-like_sf"/>
</dbReference>
<dbReference type="Gene3D" id="2.60.40.10">
    <property type="entry name" value="Immunoglobulins"/>
    <property type="match status" value="1"/>
</dbReference>
<dbReference type="PRINTS" id="PR00736">
    <property type="entry name" value="GLHYDRLASE15"/>
</dbReference>
<dbReference type="GO" id="GO:2001070">
    <property type="term" value="F:starch binding"/>
    <property type="evidence" value="ECO:0007669"/>
    <property type="project" value="InterPro"/>
</dbReference>
<dbReference type="GO" id="GO:0000324">
    <property type="term" value="C:fungal-type vacuole"/>
    <property type="evidence" value="ECO:0007669"/>
    <property type="project" value="TreeGrafter"/>
</dbReference>
<dbReference type="AlphaFoldDB" id="A0A0F4ZI41"/>
<dbReference type="OrthoDB" id="6123450at2759"/>
<accession>A0A0F4ZI41</accession>
<evidence type="ECO:0000256" key="9">
    <source>
        <dbReference type="PIRNR" id="PIRNR001031"/>
    </source>
</evidence>
<dbReference type="EMBL" id="LAEV01000782">
    <property type="protein sequence ID" value="KKA29558.1"/>
    <property type="molecule type" value="Genomic_DNA"/>
</dbReference>
<feature type="active site" description="Proton acceptor" evidence="10">
    <location>
        <position position="202"/>
    </location>
</feature>
<evidence type="ECO:0000313" key="14">
    <source>
        <dbReference type="EMBL" id="KKA29558.1"/>
    </source>
</evidence>
<organism evidence="14 15">
    <name type="scientific">Thielaviopsis punctulata</name>
    <dbReference type="NCBI Taxonomy" id="72032"/>
    <lineage>
        <taxon>Eukaryota</taxon>
        <taxon>Fungi</taxon>
        <taxon>Dikarya</taxon>
        <taxon>Ascomycota</taxon>
        <taxon>Pezizomycotina</taxon>
        <taxon>Sordariomycetes</taxon>
        <taxon>Hypocreomycetidae</taxon>
        <taxon>Microascales</taxon>
        <taxon>Ceratocystidaceae</taxon>
        <taxon>Thielaviopsis</taxon>
    </lineage>
</organism>
<dbReference type="Gene3D" id="1.50.10.10">
    <property type="match status" value="1"/>
</dbReference>
<dbReference type="PANTHER" id="PTHR31616:SF12">
    <property type="entry name" value="GLUCOAMYLASE"/>
    <property type="match status" value="1"/>
</dbReference>
<dbReference type="InterPro" id="IPR034836">
    <property type="entry name" value="CBM20_glucoamylase"/>
</dbReference>
<dbReference type="InterPro" id="IPR013784">
    <property type="entry name" value="Carb-bd-like_fold"/>
</dbReference>
<dbReference type="GO" id="GO:0000272">
    <property type="term" value="P:polysaccharide catabolic process"/>
    <property type="evidence" value="ECO:0007669"/>
    <property type="project" value="UniProtKB-KW"/>
</dbReference>
<dbReference type="EC" id="3.2.1.3" evidence="9"/>
<keyword evidence="4 9" id="KW-0378">Hydrolase</keyword>
<dbReference type="InterPro" id="IPR046966">
    <property type="entry name" value="Glucoamylase_active_site"/>
</dbReference>
<dbReference type="Pfam" id="PF00686">
    <property type="entry name" value="CBM_20"/>
    <property type="match status" value="1"/>
</dbReference>
<evidence type="ECO:0000256" key="11">
    <source>
        <dbReference type="PIRSR" id="PIRSR001031-2"/>
    </source>
</evidence>
<dbReference type="SMART" id="SM01065">
    <property type="entry name" value="CBM_2"/>
    <property type="match status" value="1"/>
</dbReference>
<dbReference type="InterPro" id="IPR000165">
    <property type="entry name" value="Glucoamylase"/>
</dbReference>
<name>A0A0F4ZI41_9PEZI</name>
<dbReference type="InterPro" id="IPR002044">
    <property type="entry name" value="CBM20"/>
</dbReference>
<keyword evidence="5" id="KW-0325">Glycoprotein</keyword>
<keyword evidence="3 12" id="KW-0732">Signal</keyword>
<protein>
    <recommendedName>
        <fullName evidence="9">Glucoamylase</fullName>
        <ecNumber evidence="9">3.2.1.3</ecNumber>
    </recommendedName>
    <alternativeName>
        <fullName evidence="9">1,4-alpha-D-glucan glucohydrolase</fullName>
    </alternativeName>
    <alternativeName>
        <fullName evidence="9">Glucan 1,4-alpha-glucosidase</fullName>
    </alternativeName>
</protein>
<dbReference type="PROSITE" id="PS00820">
    <property type="entry name" value="GLUCOAMYLASE"/>
    <property type="match status" value="1"/>
</dbReference>
<evidence type="ECO:0000256" key="7">
    <source>
        <dbReference type="ARBA" id="ARBA00023295"/>
    </source>
</evidence>
<evidence type="ECO:0000259" key="13">
    <source>
        <dbReference type="PROSITE" id="PS51166"/>
    </source>
</evidence>
<gene>
    <name evidence="14" type="ORF">TD95_001685</name>
</gene>
<feature type="signal peptide" evidence="12">
    <location>
        <begin position="1"/>
        <end position="22"/>
    </location>
</feature>
<dbReference type="SUPFAM" id="SSF49452">
    <property type="entry name" value="Starch-binding domain-like"/>
    <property type="match status" value="1"/>
</dbReference>
<keyword evidence="6 9" id="KW-0119">Carbohydrate metabolism</keyword>
<dbReference type="InterPro" id="IPR013783">
    <property type="entry name" value="Ig-like_fold"/>
</dbReference>
<dbReference type="SMR" id="A0A0F4ZI41"/>
<dbReference type="PIRSF" id="PIRSF001031">
    <property type="entry name" value="Glu-a-glcsd_SBD"/>
    <property type="match status" value="1"/>
</dbReference>
<evidence type="ECO:0000256" key="1">
    <source>
        <dbReference type="ARBA" id="ARBA00001863"/>
    </source>
</evidence>
<sequence>MVFLKSAIAASTWLLAATGVVASPVSKRATLDEFISTERPLALEKLLCNIGSTGCRASGASSGVVLASPSTSNPDYYYTWTRDAALVFKEIVDSVETNTTLLLPEIENYVTAQAYLQTVTNPSGSLSDGAGLAEPKFNADLTQFTGAWGRPQRDGPALRATAMIAYYNYLLNNNATTDCGLWQIIQNDLNYVAQYWNQTGYDLWEEVPGSSFFTVAAQYRALVEGSTLAAKLGKSHSAYDTVAPQILCYLQSFWSSSKGYIVANTQTASWVSRSGLDANTPLTAIHLFDPELGCDDSTFQPCSPKQLITTKKLVDSFRSIYAINSGKSAGTALAVGRYAEDVYYNGNPWYLCTLAVAEQLYDAVYTWKLEGSITVTSVSLPFFTDLLPSLTTGTYASGSTTFESIISAVTTYADGFVSIVQTYTPSDGALSEQYNKANGQQLSAQDLTWSYAAFLSATERRDSVVPAGWAGASSVSVPGACAATTVVGTYAAASNCGTPGSGSGGNGGSSGNALVTFNELATTYYGENIKLVGSTAAFGSWSPSAGILLSASSYTASNPLWTTTVSVPQGSTVEFKFIRVGSDGSITWESGNNKVLTVGSSATSVTVSASWNGAYSVSSS</sequence>
<comment type="caution">
    <text evidence="14">The sequence shown here is derived from an EMBL/GenBank/DDBJ whole genome shotgun (WGS) entry which is preliminary data.</text>
</comment>
<dbReference type="InterPro" id="IPR008928">
    <property type="entry name" value="6-hairpin_glycosidase_sf"/>
</dbReference>
<feature type="domain" description="CBM20" evidence="13">
    <location>
        <begin position="507"/>
        <end position="613"/>
    </location>
</feature>